<feature type="transmembrane region" description="Helical" evidence="2">
    <location>
        <begin position="53"/>
        <end position="74"/>
    </location>
</feature>
<evidence type="ECO:0000313" key="3">
    <source>
        <dbReference type="EMBL" id="CAA9346278.1"/>
    </source>
</evidence>
<sequence>MRRKEPEPVRITSAARPRSQDIRGRERRYLISMGIRTLCFVLAVVFMDYWVMWLFLVGAVFLPYIAVVVANAGAAPDPAGPDFSYSPDLRAISEAPADRPTGG</sequence>
<keyword evidence="2" id="KW-0812">Transmembrane</keyword>
<feature type="transmembrane region" description="Helical" evidence="2">
    <location>
        <begin position="29"/>
        <end position="47"/>
    </location>
</feature>
<keyword evidence="2" id="KW-1133">Transmembrane helix</keyword>
<proteinExistence type="predicted"/>
<organism evidence="3">
    <name type="scientific">uncultured Nocardioidaceae bacterium</name>
    <dbReference type="NCBI Taxonomy" id="253824"/>
    <lineage>
        <taxon>Bacteria</taxon>
        <taxon>Bacillati</taxon>
        <taxon>Actinomycetota</taxon>
        <taxon>Actinomycetes</taxon>
        <taxon>Propionibacteriales</taxon>
        <taxon>Nocardioidaceae</taxon>
        <taxon>environmental samples</taxon>
    </lineage>
</organism>
<accession>A0A6J4M4Z1</accession>
<dbReference type="EMBL" id="CADCUI010000028">
    <property type="protein sequence ID" value="CAA9346278.1"/>
    <property type="molecule type" value="Genomic_DNA"/>
</dbReference>
<gene>
    <name evidence="3" type="ORF">AVDCRST_MAG34-1263</name>
</gene>
<dbReference type="Pfam" id="PF11298">
    <property type="entry name" value="DUF3099"/>
    <property type="match status" value="1"/>
</dbReference>
<name>A0A6J4M4Z1_9ACTN</name>
<protein>
    <recommendedName>
        <fullName evidence="4">DUF3099 domain-containing protein</fullName>
    </recommendedName>
</protein>
<evidence type="ECO:0000256" key="1">
    <source>
        <dbReference type="SAM" id="MobiDB-lite"/>
    </source>
</evidence>
<dbReference type="AlphaFoldDB" id="A0A6J4M4Z1"/>
<reference evidence="3" key="1">
    <citation type="submission" date="2020-02" db="EMBL/GenBank/DDBJ databases">
        <authorList>
            <person name="Meier V. D."/>
        </authorList>
    </citation>
    <scope>NUCLEOTIDE SEQUENCE</scope>
    <source>
        <strain evidence="3">AVDCRST_MAG34</strain>
    </source>
</reference>
<evidence type="ECO:0000256" key="2">
    <source>
        <dbReference type="SAM" id="Phobius"/>
    </source>
</evidence>
<feature type="region of interest" description="Disordered" evidence="1">
    <location>
        <begin position="1"/>
        <end position="21"/>
    </location>
</feature>
<keyword evidence="2" id="KW-0472">Membrane</keyword>
<evidence type="ECO:0008006" key="4">
    <source>
        <dbReference type="Google" id="ProtNLM"/>
    </source>
</evidence>
<dbReference type="InterPro" id="IPR021449">
    <property type="entry name" value="DUF3099"/>
</dbReference>